<keyword evidence="9" id="KW-1185">Reference proteome</keyword>
<keyword evidence="5 7" id="KW-0472">Membrane</keyword>
<dbReference type="GO" id="GO:0005789">
    <property type="term" value="C:endoplasmic reticulum membrane"/>
    <property type="evidence" value="ECO:0007669"/>
    <property type="project" value="InterPro"/>
</dbReference>
<proteinExistence type="inferred from homology"/>
<name>A0A1A9ZVW9_GLOPL</name>
<evidence type="ECO:0000256" key="3">
    <source>
        <dbReference type="ARBA" id="ARBA00022692"/>
    </source>
</evidence>
<evidence type="ECO:0000256" key="2">
    <source>
        <dbReference type="ARBA" id="ARBA00009816"/>
    </source>
</evidence>
<sequence>MTSNPSIEKISIATPERLGTKLLPLLNRLDHWECLKRTSGCSALVQLWYSQTVKKFTTFSTVTLSLFVGLVILITRLGSAWHVANTTIIAPYKAFSREKLPARIGTHIGLMHVNVTLTDLSITEMFTCHQAIINANNSKNDGTTRTTAVIITATLPGFQFVFTYLLYPPKCGVIIPSHH</sequence>
<dbReference type="STRING" id="7398.A0A1A9ZVW9"/>
<dbReference type="EnsemblMetazoa" id="GPAI026632-RA">
    <property type="protein sequence ID" value="GPAI026632-PA"/>
    <property type="gene ID" value="GPAI026632"/>
</dbReference>
<evidence type="ECO:0000256" key="1">
    <source>
        <dbReference type="ARBA" id="ARBA00004141"/>
    </source>
</evidence>
<dbReference type="GO" id="GO:0015031">
    <property type="term" value="P:protein transport"/>
    <property type="evidence" value="ECO:0007669"/>
    <property type="project" value="InterPro"/>
</dbReference>
<dbReference type="VEuPathDB" id="VectorBase:GPAI026632"/>
<dbReference type="PANTHER" id="PTHR31158">
    <property type="entry name" value="DUAL OXIDASE 2"/>
    <property type="match status" value="1"/>
</dbReference>
<comment type="similarity">
    <text evidence="2">Belongs to the DUOXA family.</text>
</comment>
<protein>
    <submittedName>
        <fullName evidence="8">Uncharacterized protein</fullName>
    </submittedName>
</protein>
<keyword evidence="4 7" id="KW-1133">Transmembrane helix</keyword>
<evidence type="ECO:0000313" key="8">
    <source>
        <dbReference type="EnsemblMetazoa" id="GPAI026632-PA"/>
    </source>
</evidence>
<dbReference type="AlphaFoldDB" id="A0A1A9ZVW9"/>
<feature type="transmembrane region" description="Helical" evidence="7">
    <location>
        <begin position="56"/>
        <end position="75"/>
    </location>
</feature>
<organism evidence="8 9">
    <name type="scientific">Glossina pallidipes</name>
    <name type="common">Tsetse fly</name>
    <dbReference type="NCBI Taxonomy" id="7398"/>
    <lineage>
        <taxon>Eukaryota</taxon>
        <taxon>Metazoa</taxon>
        <taxon>Ecdysozoa</taxon>
        <taxon>Arthropoda</taxon>
        <taxon>Hexapoda</taxon>
        <taxon>Insecta</taxon>
        <taxon>Pterygota</taxon>
        <taxon>Neoptera</taxon>
        <taxon>Endopterygota</taxon>
        <taxon>Diptera</taxon>
        <taxon>Brachycera</taxon>
        <taxon>Muscomorpha</taxon>
        <taxon>Hippoboscoidea</taxon>
        <taxon>Glossinidae</taxon>
        <taxon>Glossina</taxon>
    </lineage>
</organism>
<keyword evidence="3 7" id="KW-0812">Transmembrane</keyword>
<dbReference type="InterPro" id="IPR018469">
    <property type="entry name" value="Dual_oxidase_maturation_fac"/>
</dbReference>
<evidence type="ECO:0000313" key="9">
    <source>
        <dbReference type="Proteomes" id="UP000092445"/>
    </source>
</evidence>
<dbReference type="Pfam" id="PF10204">
    <property type="entry name" value="DuoxA"/>
    <property type="match status" value="1"/>
</dbReference>
<accession>A0A1A9ZVW9</accession>
<evidence type="ECO:0000256" key="6">
    <source>
        <dbReference type="ARBA" id="ARBA00023180"/>
    </source>
</evidence>
<dbReference type="PANTHER" id="PTHR31158:SF10">
    <property type="entry name" value="LD27791P"/>
    <property type="match status" value="1"/>
</dbReference>
<evidence type="ECO:0000256" key="7">
    <source>
        <dbReference type="SAM" id="Phobius"/>
    </source>
</evidence>
<reference evidence="9" key="1">
    <citation type="submission" date="2014-03" db="EMBL/GenBank/DDBJ databases">
        <authorList>
            <person name="Aksoy S."/>
            <person name="Warren W."/>
            <person name="Wilson R.K."/>
        </authorList>
    </citation>
    <scope>NUCLEOTIDE SEQUENCE [LARGE SCALE GENOMIC DNA]</scope>
    <source>
        <strain evidence="9">IAEA</strain>
    </source>
</reference>
<evidence type="ECO:0000256" key="5">
    <source>
        <dbReference type="ARBA" id="ARBA00023136"/>
    </source>
</evidence>
<comment type="subcellular location">
    <subcellularLocation>
        <location evidence="1">Membrane</location>
        <topology evidence="1">Multi-pass membrane protein</topology>
    </subcellularLocation>
</comment>
<dbReference type="Proteomes" id="UP000092445">
    <property type="component" value="Unassembled WGS sequence"/>
</dbReference>
<evidence type="ECO:0000256" key="4">
    <source>
        <dbReference type="ARBA" id="ARBA00022989"/>
    </source>
</evidence>
<reference evidence="8" key="2">
    <citation type="submission" date="2020-05" db="UniProtKB">
        <authorList>
            <consortium name="EnsemblMetazoa"/>
        </authorList>
    </citation>
    <scope>IDENTIFICATION</scope>
    <source>
        <strain evidence="8">IAEA</strain>
    </source>
</reference>
<keyword evidence="6" id="KW-0325">Glycoprotein</keyword>